<dbReference type="Gene3D" id="1.10.10.10">
    <property type="entry name" value="Winged helix-like DNA-binding domain superfamily/Winged helix DNA-binding domain"/>
    <property type="match status" value="1"/>
</dbReference>
<dbReference type="InterPro" id="IPR000418">
    <property type="entry name" value="Ets_dom"/>
</dbReference>
<dbReference type="GeneID" id="113206521"/>
<dbReference type="RefSeq" id="XP_052123937.1">
    <property type="nucleotide sequence ID" value="XM_052267977.1"/>
</dbReference>
<feature type="region of interest" description="Disordered" evidence="4">
    <location>
        <begin position="1"/>
        <end position="32"/>
    </location>
</feature>
<dbReference type="GO" id="GO:0005634">
    <property type="term" value="C:nucleus"/>
    <property type="evidence" value="ECO:0007669"/>
    <property type="project" value="UniProtKB-SubCell"/>
</dbReference>
<proteinExistence type="inferred from homology"/>
<evidence type="ECO:0000259" key="5">
    <source>
        <dbReference type="PROSITE" id="PS50061"/>
    </source>
</evidence>
<dbReference type="SMART" id="SM00251">
    <property type="entry name" value="SAM_PNT"/>
    <property type="match status" value="1"/>
</dbReference>
<evidence type="ECO:0000256" key="1">
    <source>
        <dbReference type="ARBA" id="ARBA00005562"/>
    </source>
</evidence>
<dbReference type="PRINTS" id="PR00454">
    <property type="entry name" value="ETSDOMAIN"/>
</dbReference>
<dbReference type="SMART" id="SM00413">
    <property type="entry name" value="ETS"/>
    <property type="match status" value="1"/>
</dbReference>
<dbReference type="PANTHER" id="PTHR11849">
    <property type="entry name" value="ETS"/>
    <property type="match status" value="1"/>
</dbReference>
<feature type="compositionally biased region" description="Low complexity" evidence="4">
    <location>
        <begin position="72"/>
        <end position="84"/>
    </location>
</feature>
<feature type="domain" description="ETS" evidence="5">
    <location>
        <begin position="543"/>
        <end position="623"/>
    </location>
</feature>
<keyword evidence="7" id="KW-1185">Reference proteome</keyword>
<dbReference type="Gene3D" id="1.10.150.50">
    <property type="entry name" value="Transcription Factor, Ets-1"/>
    <property type="match status" value="1"/>
</dbReference>
<dbReference type="FunFam" id="1.10.150.50:FF:000014">
    <property type="entry name" value="Protein c-ets-1 isoform 1"/>
    <property type="match status" value="1"/>
</dbReference>
<dbReference type="Pfam" id="PF00178">
    <property type="entry name" value="Ets"/>
    <property type="match status" value="1"/>
</dbReference>
<comment type="subcellular location">
    <subcellularLocation>
        <location evidence="3">Nucleus</location>
    </subcellularLocation>
</comment>
<feature type="compositionally biased region" description="Gly residues" evidence="4">
    <location>
        <begin position="314"/>
        <end position="330"/>
    </location>
</feature>
<dbReference type="Pfam" id="PF02198">
    <property type="entry name" value="SAM_PNT"/>
    <property type="match status" value="1"/>
</dbReference>
<name>A0A9C6U5H3_FRAOC</name>
<reference evidence="8" key="1">
    <citation type="journal article" date="2018" name="Proc. Natl. Acad. Sci. U.S.A.">
        <title>Phylogenomics and the evolution of hemipteroid insects.</title>
        <authorList>
            <person name="Johnson K.P."/>
            <person name="Dietrich C.H."/>
            <person name="Friedrich F."/>
            <person name="Beutel R.G."/>
            <person name="Wipfler B."/>
            <person name="Peters R.S."/>
            <person name="Allen J.M."/>
            <person name="Petersen M."/>
            <person name="Donath A."/>
            <person name="Walden K.K."/>
            <person name="Kozlov A.M."/>
            <person name="Podsiadlowski L."/>
            <person name="Mayer C."/>
            <person name="Meusemann K."/>
            <person name="Vasilikopoulos A."/>
            <person name="Waterhouse R.M."/>
            <person name="Cameron S.L."/>
            <person name="Weirauch C."/>
            <person name="Swanson D.R."/>
            <person name="Percy D.M."/>
            <person name="Hardy N.B."/>
            <person name="Terry I."/>
            <person name="Liu S."/>
            <person name="Zhou X."/>
            <person name="Misof B."/>
            <person name="Robertson H.M."/>
            <person name="Yoshizawa K."/>
        </authorList>
    </citation>
    <scope>NUCLEOTIDE SEQUENCE</scope>
    <source>
        <tissue evidence="8">Whole organism</tissue>
    </source>
</reference>
<dbReference type="GO" id="GO:0000981">
    <property type="term" value="F:DNA-binding transcription factor activity, RNA polymerase II-specific"/>
    <property type="evidence" value="ECO:0007669"/>
    <property type="project" value="TreeGrafter"/>
</dbReference>
<keyword evidence="2 3" id="KW-0238">DNA-binding</keyword>
<dbReference type="InterPro" id="IPR003118">
    <property type="entry name" value="Pointed_dom"/>
</dbReference>
<dbReference type="InterPro" id="IPR036390">
    <property type="entry name" value="WH_DNA-bd_sf"/>
</dbReference>
<dbReference type="PROSITE" id="PS00346">
    <property type="entry name" value="ETS_DOMAIN_2"/>
    <property type="match status" value="1"/>
</dbReference>
<dbReference type="InterPro" id="IPR046328">
    <property type="entry name" value="ETS_fam"/>
</dbReference>
<dbReference type="PANTHER" id="PTHR11849:SF289">
    <property type="entry name" value="ETS-LIKE PROTEIN POINTED"/>
    <property type="match status" value="1"/>
</dbReference>
<dbReference type="GO" id="GO:0043565">
    <property type="term" value="F:sequence-specific DNA binding"/>
    <property type="evidence" value="ECO:0007669"/>
    <property type="project" value="InterPro"/>
</dbReference>
<dbReference type="PROSITE" id="PS00345">
    <property type="entry name" value="ETS_DOMAIN_1"/>
    <property type="match status" value="1"/>
</dbReference>
<dbReference type="FunFam" id="1.10.10.10:FF:000586">
    <property type="entry name" value="Uncharacterized protein, isoform B"/>
    <property type="match status" value="1"/>
</dbReference>
<evidence type="ECO:0000259" key="6">
    <source>
        <dbReference type="PROSITE" id="PS51433"/>
    </source>
</evidence>
<feature type="compositionally biased region" description="Basic and acidic residues" evidence="4">
    <location>
        <begin position="53"/>
        <end position="63"/>
    </location>
</feature>
<dbReference type="CTD" id="42757"/>
<organism evidence="7 8">
    <name type="scientific">Frankliniella occidentalis</name>
    <name type="common">Western flower thrips</name>
    <name type="synonym">Euthrips occidentalis</name>
    <dbReference type="NCBI Taxonomy" id="133901"/>
    <lineage>
        <taxon>Eukaryota</taxon>
        <taxon>Metazoa</taxon>
        <taxon>Ecdysozoa</taxon>
        <taxon>Arthropoda</taxon>
        <taxon>Hexapoda</taxon>
        <taxon>Insecta</taxon>
        <taxon>Pterygota</taxon>
        <taxon>Neoptera</taxon>
        <taxon>Paraneoptera</taxon>
        <taxon>Thysanoptera</taxon>
        <taxon>Terebrantia</taxon>
        <taxon>Thripoidea</taxon>
        <taxon>Thripidae</taxon>
        <taxon>Frankliniella</taxon>
    </lineage>
</organism>
<dbReference type="KEGG" id="foc:113206521"/>
<feature type="region of interest" description="Disordered" evidence="4">
    <location>
        <begin position="314"/>
        <end position="387"/>
    </location>
</feature>
<feature type="compositionally biased region" description="Low complexity" evidence="4">
    <location>
        <begin position="343"/>
        <end position="361"/>
    </location>
</feature>
<feature type="region of interest" description="Disordered" evidence="4">
    <location>
        <begin position="53"/>
        <end position="108"/>
    </location>
</feature>
<comment type="similarity">
    <text evidence="1 3">Belongs to the ETS family.</text>
</comment>
<accession>A0A9C6U5H3</accession>
<feature type="domain" description="PNT" evidence="6">
    <location>
        <begin position="117"/>
        <end position="201"/>
    </location>
</feature>
<dbReference type="InterPro" id="IPR013761">
    <property type="entry name" value="SAM/pointed_sf"/>
</dbReference>
<dbReference type="AlphaFoldDB" id="A0A9C6U5H3"/>
<sequence>MDLESLSADEFSLEDQDFYESHPRPFKMSGSSKPIRKVKFDLDLPQVMKVESHHDDAVLDSRGSRGSMQKVPSLSDLSDPESSLGHPVSLVQRNDNPAQVPPLTPGTNKKMTEALKASFASWEKDQINRNIPKDPREWSEKHVNFWLRWAMSEFSLEGVPLQQFGKGRDICQMGKESFLQRTPPFVGDILWEHLEILQKDVEKERACGEVGAGLIESVPDLTDLLAGHHHNNNNSPAPPGPPSVAGSHPGTPAPPQHHYMEGGYGHMRSPDCRDESTPPPSSHSYLHLRNPNQSMYPIKTEGYGSHLPADGMGMGLGGGGGAGSGSGAGTPGAEEGPVSYVVPSSQPTQPTTATAPQSNAPIPYERSESEYPSLDGSHHPSGYMDSSPELYAHQSLADQKYHVQNYHKSYPRARYQDGYGDYSSHYDASPFQTVPNGVAGGVGAAGSGASPATGAGMGAADHWSSGEAAGDLHSHPAFIHHSHSGLSALRDPLRDPLRDSLRDPFGMGPAQDMKPMLQTSMLGYGGLNENPGSGPCFTGSGPIQLWQFLLELLTDKSCQSFISWTGDGWEFKLTDPDEVARRWGIRKNKPKMNYEKLSRGLRYYYDKNIIHKTSGKRYVYRFVCDLQSLLGYSPEELHAMVDVKADNRDDD</sequence>
<keyword evidence="3" id="KW-0539">Nucleus</keyword>
<dbReference type="InterPro" id="IPR036388">
    <property type="entry name" value="WH-like_DNA-bd_sf"/>
</dbReference>
<dbReference type="PROSITE" id="PS51433">
    <property type="entry name" value="PNT"/>
    <property type="match status" value="1"/>
</dbReference>
<evidence type="ECO:0000313" key="7">
    <source>
        <dbReference type="Proteomes" id="UP000504606"/>
    </source>
</evidence>
<dbReference type="SUPFAM" id="SSF47769">
    <property type="entry name" value="SAM/Pointed domain"/>
    <property type="match status" value="1"/>
</dbReference>
<dbReference type="Proteomes" id="UP000504606">
    <property type="component" value="Unplaced"/>
</dbReference>
<protein>
    <submittedName>
        <fullName evidence="8">Transforming protein p54/c-ets-1</fullName>
    </submittedName>
</protein>
<reference evidence="8" key="2">
    <citation type="submission" date="2025-08" db="UniProtKB">
        <authorList>
            <consortium name="RefSeq"/>
        </authorList>
    </citation>
    <scope>IDENTIFICATION</scope>
    <source>
        <tissue evidence="8">Whole organism</tissue>
    </source>
</reference>
<dbReference type="CDD" id="cd08533">
    <property type="entry name" value="SAM_PNT-ETS-1_2"/>
    <property type="match status" value="1"/>
</dbReference>
<evidence type="ECO:0000313" key="8">
    <source>
        <dbReference type="RefSeq" id="XP_052123937.1"/>
    </source>
</evidence>
<feature type="region of interest" description="Disordered" evidence="4">
    <location>
        <begin position="224"/>
        <end position="290"/>
    </location>
</feature>
<dbReference type="GO" id="GO:0030154">
    <property type="term" value="P:cell differentiation"/>
    <property type="evidence" value="ECO:0007669"/>
    <property type="project" value="TreeGrafter"/>
</dbReference>
<dbReference type="OrthoDB" id="10067219at2759"/>
<dbReference type="PROSITE" id="PS50061">
    <property type="entry name" value="ETS_DOMAIN_3"/>
    <property type="match status" value="1"/>
</dbReference>
<dbReference type="SUPFAM" id="SSF46785">
    <property type="entry name" value="Winged helix' DNA-binding domain"/>
    <property type="match status" value="1"/>
</dbReference>
<evidence type="ECO:0000256" key="4">
    <source>
        <dbReference type="SAM" id="MobiDB-lite"/>
    </source>
</evidence>
<evidence type="ECO:0000256" key="3">
    <source>
        <dbReference type="RuleBase" id="RU004019"/>
    </source>
</evidence>
<gene>
    <name evidence="8" type="primary">LOC113206521</name>
</gene>
<evidence type="ECO:0000256" key="2">
    <source>
        <dbReference type="ARBA" id="ARBA00023125"/>
    </source>
</evidence>